<evidence type="ECO:0000256" key="6">
    <source>
        <dbReference type="SAM" id="MobiDB-lite"/>
    </source>
</evidence>
<dbReference type="PANTHER" id="PTHR47171">
    <property type="entry name" value="FARA-RELATED"/>
    <property type="match status" value="1"/>
</dbReference>
<dbReference type="SMART" id="SM00906">
    <property type="entry name" value="Fungal_trans"/>
    <property type="match status" value="1"/>
</dbReference>
<feature type="region of interest" description="Disordered" evidence="6">
    <location>
        <begin position="1"/>
        <end position="68"/>
    </location>
</feature>
<feature type="compositionally biased region" description="Polar residues" evidence="6">
    <location>
        <begin position="36"/>
        <end position="49"/>
    </location>
</feature>
<gene>
    <name evidence="8" type="ORF">SCAR479_02964</name>
</gene>
<evidence type="ECO:0000256" key="5">
    <source>
        <dbReference type="ARBA" id="ARBA00023242"/>
    </source>
</evidence>
<feature type="domain" description="Xylanolytic transcriptional activator regulatory" evidence="7">
    <location>
        <begin position="304"/>
        <end position="373"/>
    </location>
</feature>
<keyword evidence="1" id="KW-0862">Zinc</keyword>
<evidence type="ECO:0000313" key="9">
    <source>
        <dbReference type="Proteomes" id="UP001465668"/>
    </source>
</evidence>
<evidence type="ECO:0000259" key="7">
    <source>
        <dbReference type="SMART" id="SM00906"/>
    </source>
</evidence>
<name>A0ABR2Y3G1_9PEZI</name>
<comment type="caution">
    <text evidence="8">The sequence shown here is derived from an EMBL/GenBank/DDBJ whole genome shotgun (WGS) entry which is preliminary data.</text>
</comment>
<sequence length="674" mass="74563">MLKFVTDNVGGAGTKRASTQRPCQSCRKRHKRCHHSNSAGSQCPTSPTQCKPEVPAEKAAGRTGSSSHARDLELFDMLPSPSVGELHVCASGEPRLSEHAYLQFIGDLNPEASFLSNRHQHSDAPDSSRYHDIGVWQARRSEEHSNAEHDSNVPSLPIETQETSNLQRSGLVSLRALAPYLRKECVSVLPPEHEFVRISKVFYSKFDVIFPVLHGEDLARHELMEKTALKQCICLMAALDPSSKNHLRLPHTESVLSPIDFRRCIAAAIKQSLDMSFIHDRMVLLQVCALMSFYADKSNSSEVSSNYCAQAVHHLHTLGLHLGWPETTQAEKSRRIYWCIRVLDRLDAATNGRPILMHDRDVDKRMTDAINEQLPSFRLLIRISDILEAVISQYRPHASEEAQAPHEVAFEDMAHEAGALAIGSALLASLELFYLAVMILRHRPSKRGGGDERPTSSATQLFCSKTIVSLVSEELKRSLTFWAAVPYAVSLATSVAYTNLRTSKIPYKRKQAYSLFHSSCDALDELSTSFSSAQTMARLAKDTLHEFERVAANRNKPGGHEQGEKEPIAQISTGFSIGNSNADQPSAQALSVDMTSKSSGDSLPLAEGSGDNNSLSSTFTIIDSQYQDDLDFGDIPEIFNSFDPEFGLDHIDAVFSANLNSGFQPPLNGWNDYD</sequence>
<proteinExistence type="predicted"/>
<keyword evidence="9" id="KW-1185">Reference proteome</keyword>
<keyword evidence="5" id="KW-0539">Nucleus</keyword>
<organism evidence="8 9">
    <name type="scientific">Seiridium cardinale</name>
    <dbReference type="NCBI Taxonomy" id="138064"/>
    <lineage>
        <taxon>Eukaryota</taxon>
        <taxon>Fungi</taxon>
        <taxon>Dikarya</taxon>
        <taxon>Ascomycota</taxon>
        <taxon>Pezizomycotina</taxon>
        <taxon>Sordariomycetes</taxon>
        <taxon>Xylariomycetidae</taxon>
        <taxon>Amphisphaeriales</taxon>
        <taxon>Sporocadaceae</taxon>
        <taxon>Seiridium</taxon>
    </lineage>
</organism>
<feature type="region of interest" description="Disordered" evidence="6">
    <location>
        <begin position="582"/>
        <end position="611"/>
    </location>
</feature>
<keyword evidence="2" id="KW-0805">Transcription regulation</keyword>
<evidence type="ECO:0000256" key="2">
    <source>
        <dbReference type="ARBA" id="ARBA00023015"/>
    </source>
</evidence>
<reference evidence="8 9" key="1">
    <citation type="submission" date="2024-02" db="EMBL/GenBank/DDBJ databases">
        <title>First draft genome assembly of two strains of Seiridium cardinale.</title>
        <authorList>
            <person name="Emiliani G."/>
            <person name="Scali E."/>
        </authorList>
    </citation>
    <scope>NUCLEOTIDE SEQUENCE [LARGE SCALE GENOMIC DNA]</scope>
    <source>
        <strain evidence="8 9">BM-138-000479</strain>
    </source>
</reference>
<evidence type="ECO:0000256" key="4">
    <source>
        <dbReference type="ARBA" id="ARBA00023163"/>
    </source>
</evidence>
<keyword evidence="3" id="KW-0238">DNA-binding</keyword>
<dbReference type="CDD" id="cd12148">
    <property type="entry name" value="fungal_TF_MHR"/>
    <property type="match status" value="1"/>
</dbReference>
<evidence type="ECO:0000313" key="8">
    <source>
        <dbReference type="EMBL" id="KAK9780327.1"/>
    </source>
</evidence>
<evidence type="ECO:0000256" key="3">
    <source>
        <dbReference type="ARBA" id="ARBA00023125"/>
    </source>
</evidence>
<keyword evidence="4" id="KW-0804">Transcription</keyword>
<feature type="compositionally biased region" description="Basic residues" evidence="6">
    <location>
        <begin position="26"/>
        <end position="35"/>
    </location>
</feature>
<dbReference type="InterPro" id="IPR007219">
    <property type="entry name" value="XnlR_reg_dom"/>
</dbReference>
<dbReference type="InterPro" id="IPR052073">
    <property type="entry name" value="Amide_Lactam_Regulators"/>
</dbReference>
<dbReference type="EMBL" id="JARVKM010000007">
    <property type="protein sequence ID" value="KAK9780327.1"/>
    <property type="molecule type" value="Genomic_DNA"/>
</dbReference>
<feature type="compositionally biased region" description="Polar residues" evidence="6">
    <location>
        <begin position="582"/>
        <end position="601"/>
    </location>
</feature>
<dbReference type="Proteomes" id="UP001465668">
    <property type="component" value="Unassembled WGS sequence"/>
</dbReference>
<dbReference type="Pfam" id="PF04082">
    <property type="entry name" value="Fungal_trans"/>
    <property type="match status" value="1"/>
</dbReference>
<protein>
    <submittedName>
        <fullName evidence="8">Transcription factor domain-containing protein</fullName>
    </submittedName>
</protein>
<dbReference type="PANTHER" id="PTHR47171:SF6">
    <property type="entry name" value="SPECIFIC TRANSCRIPTION FACTOR, PUTATIVE (AFU_ORTHOLOGUE AFUA_2G06130)-RELATED"/>
    <property type="match status" value="1"/>
</dbReference>
<evidence type="ECO:0000256" key="1">
    <source>
        <dbReference type="ARBA" id="ARBA00022833"/>
    </source>
</evidence>
<accession>A0ABR2Y3G1</accession>